<keyword evidence="3" id="KW-1133">Transmembrane helix</keyword>
<dbReference type="PANTHER" id="PTHR45625:SF3">
    <property type="entry name" value="PEPTIDYL-PROLYL CIS-TRANS ISOMERASE B-RELATED"/>
    <property type="match status" value="1"/>
</dbReference>
<dbReference type="EMBL" id="JBHSAY010000015">
    <property type="protein sequence ID" value="MFC4133978.1"/>
    <property type="molecule type" value="Genomic_DNA"/>
</dbReference>
<gene>
    <name evidence="5" type="ORF">ACFOZ4_25495</name>
</gene>
<evidence type="ECO:0000256" key="3">
    <source>
        <dbReference type="SAM" id="Phobius"/>
    </source>
</evidence>
<feature type="compositionally biased region" description="Low complexity" evidence="2">
    <location>
        <begin position="70"/>
        <end position="80"/>
    </location>
</feature>
<dbReference type="InterPro" id="IPR002130">
    <property type="entry name" value="Cyclophilin-type_PPIase_dom"/>
</dbReference>
<dbReference type="SUPFAM" id="SSF50891">
    <property type="entry name" value="Cyclophilin-like"/>
    <property type="match status" value="1"/>
</dbReference>
<comment type="function">
    <text evidence="1">PPIases accelerate the folding of proteins. It catalyzes the cis-trans isomerization of proline imidic peptide bonds in oligopeptides.</text>
</comment>
<proteinExistence type="predicted"/>
<feature type="compositionally biased region" description="Polar residues" evidence="2">
    <location>
        <begin position="1"/>
        <end position="12"/>
    </location>
</feature>
<dbReference type="InterPro" id="IPR044666">
    <property type="entry name" value="Cyclophilin_A-like"/>
</dbReference>
<dbReference type="EC" id="5.2.1.8" evidence="5"/>
<dbReference type="GO" id="GO:0003755">
    <property type="term" value="F:peptidyl-prolyl cis-trans isomerase activity"/>
    <property type="evidence" value="ECO:0007669"/>
    <property type="project" value="UniProtKB-EC"/>
</dbReference>
<dbReference type="PANTHER" id="PTHR45625">
    <property type="entry name" value="PEPTIDYL-PROLYL CIS-TRANS ISOMERASE-RELATED"/>
    <property type="match status" value="1"/>
</dbReference>
<sequence>MDSTAGESTAGDSTAGEPVKAGRGGGTAIVVAVVAAVLAAVAAYAWLGRDAQPAAVPSPTSGPQIGCEWTGQPTGATRTPAAPPPASAGAAGIATIRMTTNRGDIEIQADRSQAGCVIAGIAHLAGSGYYTEVACHRLLAEGFYFVQCGDPSGVGGGGPGYQYAVRTSPSPAASGCALPSGFPTALPTDIPTELLPSGVVPTRYGGIIIAPMPSGKLPPGLLPSGLIPPGELPSGLLPEFGDGRCVELRHFARGAVVAAVTPDNQWGGQFFLVYRDSDIVSDVPEFGRVTKGLEILDAVAAGGADAQDKPRTPLVIQAIAVT</sequence>
<feature type="domain" description="PPIase cyclophilin-type" evidence="4">
    <location>
        <begin position="168"/>
        <end position="321"/>
    </location>
</feature>
<feature type="region of interest" description="Disordered" evidence="2">
    <location>
        <begin position="1"/>
        <end position="22"/>
    </location>
</feature>
<evidence type="ECO:0000256" key="1">
    <source>
        <dbReference type="ARBA" id="ARBA00002388"/>
    </source>
</evidence>
<feature type="region of interest" description="Disordered" evidence="2">
    <location>
        <begin position="53"/>
        <end position="90"/>
    </location>
</feature>
<protein>
    <submittedName>
        <fullName evidence="5">Peptidylprolyl isomerase</fullName>
        <ecNumber evidence="5">5.2.1.8</ecNumber>
    </submittedName>
</protein>
<keyword evidence="3" id="KW-0812">Transmembrane</keyword>
<evidence type="ECO:0000259" key="4">
    <source>
        <dbReference type="PROSITE" id="PS50072"/>
    </source>
</evidence>
<accession>A0ABV8LTX7</accession>
<dbReference type="RefSeq" id="WP_253761821.1">
    <property type="nucleotide sequence ID" value="NZ_JAMZDZ010000001.1"/>
</dbReference>
<evidence type="ECO:0000313" key="6">
    <source>
        <dbReference type="Proteomes" id="UP001595816"/>
    </source>
</evidence>
<reference evidence="6" key="1">
    <citation type="journal article" date="2019" name="Int. J. Syst. Evol. Microbiol.">
        <title>The Global Catalogue of Microorganisms (GCM) 10K type strain sequencing project: providing services to taxonomists for standard genome sequencing and annotation.</title>
        <authorList>
            <consortium name="The Broad Institute Genomics Platform"/>
            <consortium name="The Broad Institute Genome Sequencing Center for Infectious Disease"/>
            <person name="Wu L."/>
            <person name="Ma J."/>
        </authorList>
    </citation>
    <scope>NUCLEOTIDE SEQUENCE [LARGE SCALE GENOMIC DNA]</scope>
    <source>
        <strain evidence="6">CGMCC 4.7289</strain>
    </source>
</reference>
<keyword evidence="6" id="KW-1185">Reference proteome</keyword>
<name>A0ABV8LTX7_9ACTN</name>
<feature type="transmembrane region" description="Helical" evidence="3">
    <location>
        <begin position="28"/>
        <end position="47"/>
    </location>
</feature>
<keyword evidence="3" id="KW-0472">Membrane</keyword>
<dbReference type="InterPro" id="IPR029000">
    <property type="entry name" value="Cyclophilin-like_dom_sf"/>
</dbReference>
<comment type="caution">
    <text evidence="5">The sequence shown here is derived from an EMBL/GenBank/DDBJ whole genome shotgun (WGS) entry which is preliminary data.</text>
</comment>
<evidence type="ECO:0000313" key="5">
    <source>
        <dbReference type="EMBL" id="MFC4133978.1"/>
    </source>
</evidence>
<organism evidence="5 6">
    <name type="scientific">Hamadaea flava</name>
    <dbReference type="NCBI Taxonomy" id="1742688"/>
    <lineage>
        <taxon>Bacteria</taxon>
        <taxon>Bacillati</taxon>
        <taxon>Actinomycetota</taxon>
        <taxon>Actinomycetes</taxon>
        <taxon>Micromonosporales</taxon>
        <taxon>Micromonosporaceae</taxon>
        <taxon>Hamadaea</taxon>
    </lineage>
</organism>
<dbReference type="Pfam" id="PF00160">
    <property type="entry name" value="Pro_isomerase"/>
    <property type="match status" value="1"/>
</dbReference>
<dbReference type="Proteomes" id="UP001595816">
    <property type="component" value="Unassembled WGS sequence"/>
</dbReference>
<dbReference type="Gene3D" id="2.40.100.10">
    <property type="entry name" value="Cyclophilin-like"/>
    <property type="match status" value="1"/>
</dbReference>
<keyword evidence="5" id="KW-0413">Isomerase</keyword>
<dbReference type="PROSITE" id="PS50072">
    <property type="entry name" value="CSA_PPIASE_2"/>
    <property type="match status" value="1"/>
</dbReference>
<evidence type="ECO:0000256" key="2">
    <source>
        <dbReference type="SAM" id="MobiDB-lite"/>
    </source>
</evidence>